<dbReference type="AlphaFoldDB" id="I3Y5I4"/>
<protein>
    <submittedName>
        <fullName evidence="2">Uncharacterized protein</fullName>
    </submittedName>
</protein>
<name>I3Y5I4_THIV6</name>
<feature type="chain" id="PRO_5003682882" evidence="1">
    <location>
        <begin position="33"/>
        <end position="79"/>
    </location>
</feature>
<reference evidence="2 3" key="1">
    <citation type="submission" date="2012-06" db="EMBL/GenBank/DDBJ databases">
        <title>Complete sequence of Thiocystis violascens DSM 198.</title>
        <authorList>
            <consortium name="US DOE Joint Genome Institute"/>
            <person name="Lucas S."/>
            <person name="Han J."/>
            <person name="Lapidus A."/>
            <person name="Cheng J.-F."/>
            <person name="Goodwin L."/>
            <person name="Pitluck S."/>
            <person name="Peters L."/>
            <person name="Ovchinnikova G."/>
            <person name="Teshima H."/>
            <person name="Detter J.C."/>
            <person name="Han C."/>
            <person name="Tapia R."/>
            <person name="Land M."/>
            <person name="Hauser L."/>
            <person name="Kyrpides N."/>
            <person name="Ivanova N."/>
            <person name="Pagani I."/>
            <person name="Vogl K."/>
            <person name="Liu Z."/>
            <person name="Frigaard N.-U."/>
            <person name="Bryant D."/>
            <person name="Woyke T."/>
        </authorList>
    </citation>
    <scope>NUCLEOTIDE SEQUENCE [LARGE SCALE GENOMIC DNA]</scope>
    <source>
        <strain evidence="3">ATCC 17096 / DSM 198 / 6111</strain>
    </source>
</reference>
<gene>
    <name evidence="2" type="ordered locus">Thivi_0180</name>
</gene>
<dbReference type="Proteomes" id="UP000006062">
    <property type="component" value="Chromosome"/>
</dbReference>
<dbReference type="RefSeq" id="WP_014776760.1">
    <property type="nucleotide sequence ID" value="NC_018012.1"/>
</dbReference>
<dbReference type="KEGG" id="tvi:Thivi_0180"/>
<sequence>MRGCIPGGRLCGAVGALSALLLLAGCATPLPAGEDPDSTRYTDPTVAQALEREGYYVALGDGMTLPERVFIYTSGEAAR</sequence>
<proteinExistence type="predicted"/>
<evidence type="ECO:0000313" key="2">
    <source>
        <dbReference type="EMBL" id="AFL72252.1"/>
    </source>
</evidence>
<dbReference type="STRING" id="765911.Thivi_0180"/>
<evidence type="ECO:0000256" key="1">
    <source>
        <dbReference type="SAM" id="SignalP"/>
    </source>
</evidence>
<organism evidence="2 3">
    <name type="scientific">Thiocystis violascens (strain ATCC 17096 / DSM 198 / 6111)</name>
    <name type="common">Chromatium violascens</name>
    <dbReference type="NCBI Taxonomy" id="765911"/>
    <lineage>
        <taxon>Bacteria</taxon>
        <taxon>Pseudomonadati</taxon>
        <taxon>Pseudomonadota</taxon>
        <taxon>Gammaproteobacteria</taxon>
        <taxon>Chromatiales</taxon>
        <taxon>Chromatiaceae</taxon>
        <taxon>Thiocystis</taxon>
    </lineage>
</organism>
<keyword evidence="1" id="KW-0732">Signal</keyword>
<accession>I3Y5I4</accession>
<keyword evidence="3" id="KW-1185">Reference proteome</keyword>
<dbReference type="EMBL" id="CP003154">
    <property type="protein sequence ID" value="AFL72252.1"/>
    <property type="molecule type" value="Genomic_DNA"/>
</dbReference>
<dbReference type="HOGENOM" id="CLU_2738783_0_0_6"/>
<feature type="signal peptide" evidence="1">
    <location>
        <begin position="1"/>
        <end position="32"/>
    </location>
</feature>
<evidence type="ECO:0000313" key="3">
    <source>
        <dbReference type="Proteomes" id="UP000006062"/>
    </source>
</evidence>
<dbReference type="PROSITE" id="PS51257">
    <property type="entry name" value="PROKAR_LIPOPROTEIN"/>
    <property type="match status" value="1"/>
</dbReference>